<protein>
    <submittedName>
        <fullName evidence="3">DUF6430 domain-containing protein</fullName>
    </submittedName>
</protein>
<proteinExistence type="predicted"/>
<dbReference type="InterPro" id="IPR045535">
    <property type="entry name" value="ThsA_Macro"/>
</dbReference>
<keyword evidence="1" id="KW-0472">Membrane</keyword>
<comment type="caution">
    <text evidence="3">The sequence shown here is derived from an EMBL/GenBank/DDBJ whole genome shotgun (WGS) entry which is preliminary data.</text>
</comment>
<evidence type="ECO:0000313" key="4">
    <source>
        <dbReference type="Proteomes" id="UP001499954"/>
    </source>
</evidence>
<gene>
    <name evidence="3" type="ORF">GCM10009717_35660</name>
</gene>
<organism evidence="3 4">
    <name type="scientific">Agromyces allii</name>
    <dbReference type="NCBI Taxonomy" id="393607"/>
    <lineage>
        <taxon>Bacteria</taxon>
        <taxon>Bacillati</taxon>
        <taxon>Actinomycetota</taxon>
        <taxon>Actinomycetes</taxon>
        <taxon>Micrococcales</taxon>
        <taxon>Microbacteriaceae</taxon>
        <taxon>Agromyces</taxon>
    </lineage>
</organism>
<dbReference type="Proteomes" id="UP001499954">
    <property type="component" value="Unassembled WGS sequence"/>
</dbReference>
<keyword evidence="1" id="KW-0812">Transmembrane</keyword>
<sequence length="278" mass="30572">MNHLKRWRFWRRFFVSLFAALGVFSAVAGLVSLFVGTLEAEQAWVVWPCLIIAIGFGLWRAWPRPVEAAFSAPNTTIKVVRGDLFEQDTHLVVGTCDTFDMRSPQISPRSVQGIYLSRKWRGDADGLDAAIDVHLAKLVSIGTVAKTGRTARFELGTVVPLESHGTRDFFVAYTSMDVHNKAHGTADGLWLSLGNLWASVRRHSNGEALSIPVLGGGQSGLSPVLPAEDAIRFIALSYIIAARQSPVCHELRIVALPELYDRLNHLELQAFLSGLARA</sequence>
<keyword evidence="1" id="KW-1133">Transmembrane helix</keyword>
<evidence type="ECO:0000313" key="3">
    <source>
        <dbReference type="EMBL" id="GAA1965639.1"/>
    </source>
</evidence>
<keyword evidence="4" id="KW-1185">Reference proteome</keyword>
<name>A0ABP5CL66_9MICO</name>
<feature type="domain" description="Thoeris protein ThsA Macro" evidence="2">
    <location>
        <begin position="77"/>
        <end position="254"/>
    </location>
</feature>
<evidence type="ECO:0000259" key="2">
    <source>
        <dbReference type="Pfam" id="PF20016"/>
    </source>
</evidence>
<dbReference type="Pfam" id="PF20016">
    <property type="entry name" value="ThsA_Macro"/>
    <property type="match status" value="1"/>
</dbReference>
<dbReference type="EMBL" id="BAAAMK010000010">
    <property type="protein sequence ID" value="GAA1965639.1"/>
    <property type="molecule type" value="Genomic_DNA"/>
</dbReference>
<evidence type="ECO:0000256" key="1">
    <source>
        <dbReference type="SAM" id="Phobius"/>
    </source>
</evidence>
<reference evidence="4" key="1">
    <citation type="journal article" date="2019" name="Int. J. Syst. Evol. Microbiol.">
        <title>The Global Catalogue of Microorganisms (GCM) 10K type strain sequencing project: providing services to taxonomists for standard genome sequencing and annotation.</title>
        <authorList>
            <consortium name="The Broad Institute Genomics Platform"/>
            <consortium name="The Broad Institute Genome Sequencing Center for Infectious Disease"/>
            <person name="Wu L."/>
            <person name="Ma J."/>
        </authorList>
    </citation>
    <scope>NUCLEOTIDE SEQUENCE [LARGE SCALE GENOMIC DNA]</scope>
    <source>
        <strain evidence="4">JCM 13584</strain>
    </source>
</reference>
<feature type="transmembrane region" description="Helical" evidence="1">
    <location>
        <begin position="44"/>
        <end position="62"/>
    </location>
</feature>
<accession>A0ABP5CL66</accession>